<dbReference type="GO" id="GO:0004519">
    <property type="term" value="F:endonuclease activity"/>
    <property type="evidence" value="ECO:0007669"/>
    <property type="project" value="UniProtKB-KW"/>
</dbReference>
<reference evidence="1" key="2">
    <citation type="submission" date="2024-03" db="EMBL/GenBank/DDBJ databases">
        <authorList>
            <person name="Otten T."/>
        </authorList>
    </citation>
    <scope>NUCLEOTIDE SEQUENCE</scope>
    <source>
        <strain evidence="1">PTRS2</strain>
    </source>
</reference>
<comment type="caution">
    <text evidence="1">The sequence shown here is derived from an EMBL/GenBank/DDBJ whole genome shotgun (WGS) entry which is preliminary data.</text>
</comment>
<dbReference type="Gene3D" id="3.90.1570.10">
    <property type="entry name" value="tt1808, chain A"/>
    <property type="match status" value="1"/>
</dbReference>
<keyword evidence="1" id="KW-0540">Nuclease</keyword>
<protein>
    <submittedName>
        <fullName evidence="1">Uma2 family endonuclease</fullName>
    </submittedName>
</protein>
<dbReference type="EMBL" id="JBBLXS010000223">
    <property type="protein sequence ID" value="MEK0186503.1"/>
    <property type="molecule type" value="Genomic_DNA"/>
</dbReference>
<keyword evidence="1" id="KW-0378">Hydrolase</keyword>
<dbReference type="EMBL" id="JBBLXS010000931">
    <property type="protein sequence ID" value="MEK0189080.1"/>
    <property type="molecule type" value="Genomic_DNA"/>
</dbReference>
<name>A0ABU8YQP5_9CYAN</name>
<reference evidence="1 3" key="1">
    <citation type="journal article" date="2020" name="Harmful Algae">
        <title>Molecular and morphological characterization of a novel dihydroanatoxin-a producing Microcoleus species (cyanobacteria) from the Russian River, California, USA.</title>
        <authorList>
            <person name="Conklin K.Y."/>
            <person name="Stancheva R."/>
            <person name="Otten T.G."/>
            <person name="Fadness R."/>
            <person name="Boyer G.L."/>
            <person name="Read B."/>
            <person name="Zhang X."/>
            <person name="Sheath R.G."/>
        </authorList>
    </citation>
    <scope>NUCLEOTIDE SEQUENCE [LARGE SCALE GENOMIC DNA]</scope>
    <source>
        <strain evidence="1 3">PTRS2</strain>
    </source>
</reference>
<keyword evidence="1" id="KW-0255">Endonuclease</keyword>
<accession>A0ABU8YQP5</accession>
<evidence type="ECO:0000313" key="2">
    <source>
        <dbReference type="EMBL" id="MEK0189080.1"/>
    </source>
</evidence>
<evidence type="ECO:0000313" key="1">
    <source>
        <dbReference type="EMBL" id="MEK0186503.1"/>
    </source>
</evidence>
<sequence>MIAIPQTPQKMTVEEYLEWEAQQEIRHEYVNGEVFAMTGG</sequence>
<feature type="non-terminal residue" evidence="1">
    <location>
        <position position="40"/>
    </location>
</feature>
<organism evidence="1 3">
    <name type="scientific">Microcoleus anatoxicus PTRS2</name>
    <dbReference type="NCBI Taxonomy" id="2705321"/>
    <lineage>
        <taxon>Bacteria</taxon>
        <taxon>Bacillati</taxon>
        <taxon>Cyanobacteriota</taxon>
        <taxon>Cyanophyceae</taxon>
        <taxon>Oscillatoriophycideae</taxon>
        <taxon>Oscillatoriales</taxon>
        <taxon>Microcoleaceae</taxon>
        <taxon>Microcoleus</taxon>
        <taxon>Microcoleus anatoxicus</taxon>
    </lineage>
</organism>
<keyword evidence="3" id="KW-1185">Reference proteome</keyword>
<dbReference type="Proteomes" id="UP001384579">
    <property type="component" value="Unassembled WGS sequence"/>
</dbReference>
<evidence type="ECO:0000313" key="3">
    <source>
        <dbReference type="Proteomes" id="UP001384579"/>
    </source>
</evidence>
<gene>
    <name evidence="1" type="ORF">WMG39_16835</name>
    <name evidence="2" type="ORF">WMG39_30170</name>
</gene>
<dbReference type="InterPro" id="IPR012296">
    <property type="entry name" value="Nuclease_put_TT1808"/>
</dbReference>
<proteinExistence type="predicted"/>